<name>A0A382CM60_9ZZZZ</name>
<organism evidence="1">
    <name type="scientific">marine metagenome</name>
    <dbReference type="NCBI Taxonomy" id="408172"/>
    <lineage>
        <taxon>unclassified sequences</taxon>
        <taxon>metagenomes</taxon>
        <taxon>ecological metagenomes</taxon>
    </lineage>
</organism>
<dbReference type="EMBL" id="UINC01034869">
    <property type="protein sequence ID" value="SVB26373.1"/>
    <property type="molecule type" value="Genomic_DNA"/>
</dbReference>
<sequence length="85" mass="9817">VTVYDTFNQSSTGNYLSNTIDPPPNPVDITSVAYDYNTMMVTWEEYSPNLDRIKQFMVRQSSLISRNLTNDFLSYELLYSETENG</sequence>
<reference evidence="1" key="1">
    <citation type="submission" date="2018-05" db="EMBL/GenBank/DDBJ databases">
        <authorList>
            <person name="Lanie J.A."/>
            <person name="Ng W.-L."/>
            <person name="Kazmierczak K.M."/>
            <person name="Andrzejewski T.M."/>
            <person name="Davidsen T.M."/>
            <person name="Wayne K.J."/>
            <person name="Tettelin H."/>
            <person name="Glass J.I."/>
            <person name="Rusch D."/>
            <person name="Podicherti R."/>
            <person name="Tsui H.-C.T."/>
            <person name="Winkler M.E."/>
        </authorList>
    </citation>
    <scope>NUCLEOTIDE SEQUENCE</scope>
</reference>
<protein>
    <submittedName>
        <fullName evidence="1">Uncharacterized protein</fullName>
    </submittedName>
</protein>
<feature type="non-terminal residue" evidence="1">
    <location>
        <position position="85"/>
    </location>
</feature>
<gene>
    <name evidence="1" type="ORF">METZ01_LOCUS179227</name>
</gene>
<accession>A0A382CM60</accession>
<evidence type="ECO:0000313" key="1">
    <source>
        <dbReference type="EMBL" id="SVB26373.1"/>
    </source>
</evidence>
<feature type="non-terminal residue" evidence="1">
    <location>
        <position position="1"/>
    </location>
</feature>
<dbReference type="AlphaFoldDB" id="A0A382CM60"/>
<proteinExistence type="predicted"/>